<dbReference type="KEGG" id="sgn:SGRA_3524"/>
<dbReference type="AlphaFoldDB" id="H6L084"/>
<dbReference type="Proteomes" id="UP000007519">
    <property type="component" value="Chromosome"/>
</dbReference>
<accession>H6L084</accession>
<organism evidence="1 2">
    <name type="scientific">Saprospira grandis (strain Lewin)</name>
    <dbReference type="NCBI Taxonomy" id="984262"/>
    <lineage>
        <taxon>Bacteria</taxon>
        <taxon>Pseudomonadati</taxon>
        <taxon>Bacteroidota</taxon>
        <taxon>Saprospiria</taxon>
        <taxon>Saprospirales</taxon>
        <taxon>Saprospiraceae</taxon>
        <taxon>Saprospira</taxon>
    </lineage>
</organism>
<protein>
    <submittedName>
        <fullName evidence="1">Uncharacterized protein</fullName>
    </submittedName>
</protein>
<evidence type="ECO:0000313" key="1">
    <source>
        <dbReference type="EMBL" id="AFC26248.1"/>
    </source>
</evidence>
<sequence>MAILAVFLYKNKASSVQHVSNAAKIENQLWLTKKARLKVFLSFSVTYGKDAPLYFAFWESYSNLLFYLATNYTIY</sequence>
<evidence type="ECO:0000313" key="2">
    <source>
        <dbReference type="Proteomes" id="UP000007519"/>
    </source>
</evidence>
<dbReference type="STRING" id="984262.SGRA_3524"/>
<reference evidence="1 2" key="1">
    <citation type="journal article" date="2012" name="Stand. Genomic Sci.">
        <title>Complete genome sequencing and analysis of Saprospira grandis str. Lewin, a predatory marine bacterium.</title>
        <authorList>
            <person name="Saw J.H."/>
            <person name="Yuryev A."/>
            <person name="Kanbe M."/>
            <person name="Hou S."/>
            <person name="Young A.G."/>
            <person name="Aizawa S."/>
            <person name="Alam M."/>
        </authorList>
    </citation>
    <scope>NUCLEOTIDE SEQUENCE [LARGE SCALE GENOMIC DNA]</scope>
    <source>
        <strain evidence="1 2">Lewin</strain>
    </source>
</reference>
<dbReference type="EMBL" id="CP002831">
    <property type="protein sequence ID" value="AFC26248.1"/>
    <property type="molecule type" value="Genomic_DNA"/>
</dbReference>
<dbReference type="HOGENOM" id="CLU_2668953_0_0_10"/>
<gene>
    <name evidence="1" type="ordered locus">SGRA_3524</name>
</gene>
<keyword evidence="2" id="KW-1185">Reference proteome</keyword>
<proteinExistence type="predicted"/>
<name>H6L084_SAPGL</name>